<evidence type="ECO:0000259" key="4">
    <source>
        <dbReference type="PROSITE" id="PS50158"/>
    </source>
</evidence>
<name>A0A8S0WGP8_CYCAE</name>
<dbReference type="Gene3D" id="4.10.60.10">
    <property type="entry name" value="Zinc finger, CCHC-type"/>
    <property type="match status" value="1"/>
</dbReference>
<comment type="caution">
    <text evidence="5">The sequence shown here is derived from an EMBL/GenBank/DDBJ whole genome shotgun (WGS) entry which is preliminary data.</text>
</comment>
<dbReference type="OrthoDB" id="3263038at2759"/>
<evidence type="ECO:0000313" key="6">
    <source>
        <dbReference type="Proteomes" id="UP000467700"/>
    </source>
</evidence>
<feature type="compositionally biased region" description="Polar residues" evidence="3">
    <location>
        <begin position="250"/>
        <end position="259"/>
    </location>
</feature>
<dbReference type="AlphaFoldDB" id="A0A8S0WGP8"/>
<keyword evidence="2" id="KW-0862">Zinc</keyword>
<keyword evidence="6" id="KW-1185">Reference proteome</keyword>
<dbReference type="Proteomes" id="UP000467700">
    <property type="component" value="Unassembled WGS sequence"/>
</dbReference>
<keyword evidence="1" id="KW-0507">mRNA processing</keyword>
<dbReference type="PROSITE" id="PS50158">
    <property type="entry name" value="ZF_CCHC"/>
    <property type="match status" value="1"/>
</dbReference>
<keyword evidence="2" id="KW-0479">Metal-binding</keyword>
<proteinExistence type="predicted"/>
<feature type="region of interest" description="Disordered" evidence="3">
    <location>
        <begin position="177"/>
        <end position="196"/>
    </location>
</feature>
<protein>
    <recommendedName>
        <fullName evidence="4">CCHC-type domain-containing protein</fullName>
    </recommendedName>
</protein>
<dbReference type="EMBL" id="CACVBS010000073">
    <property type="protein sequence ID" value="CAA7269030.1"/>
    <property type="molecule type" value="Genomic_DNA"/>
</dbReference>
<dbReference type="SUPFAM" id="SSF57756">
    <property type="entry name" value="Retrovirus zinc finger-like domains"/>
    <property type="match status" value="1"/>
</dbReference>
<feature type="domain" description="CCHC-type" evidence="4">
    <location>
        <begin position="220"/>
        <end position="235"/>
    </location>
</feature>
<evidence type="ECO:0000313" key="5">
    <source>
        <dbReference type="EMBL" id="CAA7269030.1"/>
    </source>
</evidence>
<keyword evidence="2" id="KW-0863">Zinc-finger</keyword>
<dbReference type="GO" id="GO:0006397">
    <property type="term" value="P:mRNA processing"/>
    <property type="evidence" value="ECO:0007669"/>
    <property type="project" value="UniProtKB-KW"/>
</dbReference>
<dbReference type="SMART" id="SM00343">
    <property type="entry name" value="ZnF_C2HC"/>
    <property type="match status" value="1"/>
</dbReference>
<accession>A0A8S0WGP8</accession>
<evidence type="ECO:0000256" key="3">
    <source>
        <dbReference type="SAM" id="MobiDB-lite"/>
    </source>
</evidence>
<dbReference type="InterPro" id="IPR036875">
    <property type="entry name" value="Znf_CCHC_sf"/>
</dbReference>
<dbReference type="GO" id="GO:0003676">
    <property type="term" value="F:nucleic acid binding"/>
    <property type="evidence" value="ECO:0007669"/>
    <property type="project" value="InterPro"/>
</dbReference>
<dbReference type="GO" id="GO:0008270">
    <property type="term" value="F:zinc ion binding"/>
    <property type="evidence" value="ECO:0007669"/>
    <property type="project" value="UniProtKB-KW"/>
</dbReference>
<sequence>MTTSLSDSLPSSVPKLDTTGLNWAIFSVHFQDAIEAKGFWGHFDGMTPRPMAITITAPDGTVTSTVTPEEAQWLKDERLAKSLLTQKIPDLTLMCVHSKTTIKDRWDTIVTKYTEKGAYAQTELCTKFLESKCPNKGNICEFLGSLRVKKEELAKVGVDIGNKDYLSTTCLSMDVLHNPHNRGGKSKEEDRDEAMSVVPLLKGKVEAKSGGSKRRDHIECWTCGKKGHYQNKCPKANSSEKGKKKKANDSLKQSSSVNAAETDDEEEGA</sequence>
<feature type="region of interest" description="Disordered" evidence="3">
    <location>
        <begin position="225"/>
        <end position="269"/>
    </location>
</feature>
<dbReference type="InterPro" id="IPR001878">
    <property type="entry name" value="Znf_CCHC"/>
</dbReference>
<organism evidence="5 6">
    <name type="scientific">Cyclocybe aegerita</name>
    <name type="common">Black poplar mushroom</name>
    <name type="synonym">Agrocybe aegerita</name>
    <dbReference type="NCBI Taxonomy" id="1973307"/>
    <lineage>
        <taxon>Eukaryota</taxon>
        <taxon>Fungi</taxon>
        <taxon>Dikarya</taxon>
        <taxon>Basidiomycota</taxon>
        <taxon>Agaricomycotina</taxon>
        <taxon>Agaricomycetes</taxon>
        <taxon>Agaricomycetidae</taxon>
        <taxon>Agaricales</taxon>
        <taxon>Agaricineae</taxon>
        <taxon>Bolbitiaceae</taxon>
        <taxon>Cyclocybe</taxon>
    </lineage>
</organism>
<reference evidence="5 6" key="1">
    <citation type="submission" date="2020-01" db="EMBL/GenBank/DDBJ databases">
        <authorList>
            <person name="Gupta K D."/>
        </authorList>
    </citation>
    <scope>NUCLEOTIDE SEQUENCE [LARGE SCALE GENOMIC DNA]</scope>
</reference>
<evidence type="ECO:0000256" key="1">
    <source>
        <dbReference type="ARBA" id="ARBA00022664"/>
    </source>
</evidence>
<dbReference type="Pfam" id="PF14223">
    <property type="entry name" value="Retrotran_gag_2"/>
    <property type="match status" value="1"/>
</dbReference>
<dbReference type="Pfam" id="PF00098">
    <property type="entry name" value="zf-CCHC"/>
    <property type="match status" value="1"/>
</dbReference>
<gene>
    <name evidence="5" type="ORF">AAE3_LOCUS11293</name>
</gene>
<evidence type="ECO:0000256" key="2">
    <source>
        <dbReference type="PROSITE-ProRule" id="PRU00047"/>
    </source>
</evidence>